<evidence type="ECO:0000313" key="1">
    <source>
        <dbReference type="EMBL" id="GHD15862.1"/>
    </source>
</evidence>
<evidence type="ECO:0000313" key="2">
    <source>
        <dbReference type="Proteomes" id="UP000654947"/>
    </source>
</evidence>
<keyword evidence="2" id="KW-1185">Reference proteome</keyword>
<protein>
    <submittedName>
        <fullName evidence="1">Uncharacterized protein</fullName>
    </submittedName>
</protein>
<dbReference type="EMBL" id="BMXL01000001">
    <property type="protein sequence ID" value="GHD15862.1"/>
    <property type="molecule type" value="Genomic_DNA"/>
</dbReference>
<name>A0A918X7S3_9ACTN</name>
<accession>A0A918X7S3</accession>
<reference evidence="1 2" key="1">
    <citation type="journal article" date="2014" name="Int. J. Syst. Evol. Microbiol.">
        <title>Complete genome sequence of Corynebacterium casei LMG S-19264T (=DSM 44701T), isolated from a smear-ripened cheese.</title>
        <authorList>
            <consortium name="US DOE Joint Genome Institute (JGI-PGF)"/>
            <person name="Walter F."/>
            <person name="Albersmeier A."/>
            <person name="Kalinowski J."/>
            <person name="Ruckert C."/>
        </authorList>
    </citation>
    <scope>NUCLEOTIDE SEQUENCE [LARGE SCALE GENOMIC DNA]</scope>
    <source>
        <strain evidence="1 2">KCTC 19473</strain>
    </source>
</reference>
<organism evidence="1 2">
    <name type="scientific">Nocardiopsis kunsanensis</name>
    <dbReference type="NCBI Taxonomy" id="141693"/>
    <lineage>
        <taxon>Bacteria</taxon>
        <taxon>Bacillati</taxon>
        <taxon>Actinomycetota</taxon>
        <taxon>Actinomycetes</taxon>
        <taxon>Streptosporangiales</taxon>
        <taxon>Nocardiopsidaceae</taxon>
        <taxon>Nocardiopsis</taxon>
    </lineage>
</organism>
<comment type="caution">
    <text evidence="1">The sequence shown here is derived from an EMBL/GenBank/DDBJ whole genome shotgun (WGS) entry which is preliminary data.</text>
</comment>
<dbReference type="AlphaFoldDB" id="A0A918X7S3"/>
<proteinExistence type="predicted"/>
<sequence>MTIRAFWITDVLRAFLIWHVQYTARARSSPQTEFEWVFHTAGMGGELPPASAQTTNAPAPSACGSRSGVPSDIHLRSALISATSVVGFSACYQKMTAFAFSSKIS</sequence>
<dbReference type="Proteomes" id="UP000654947">
    <property type="component" value="Unassembled WGS sequence"/>
</dbReference>
<gene>
    <name evidence="1" type="ORF">GCM10007147_03730</name>
</gene>